<evidence type="ECO:0000313" key="5">
    <source>
        <dbReference type="Proteomes" id="UP000193801"/>
    </source>
</evidence>
<evidence type="ECO:0000256" key="1">
    <source>
        <dbReference type="SAM" id="Phobius"/>
    </source>
</evidence>
<evidence type="ECO:0008006" key="6">
    <source>
        <dbReference type="Google" id="ProtNLM"/>
    </source>
</evidence>
<dbReference type="InterPro" id="IPR027948">
    <property type="entry name" value="DUF4436"/>
</dbReference>
<proteinExistence type="predicted"/>
<reference evidence="2" key="2">
    <citation type="submission" date="2016-01" db="EMBL/GenBank/DDBJ databases">
        <authorList>
            <person name="Ana R.F.D.C."/>
            <person name="Tarcisio F."/>
            <person name="Maria L.L."/>
            <person name="Monica P."/>
            <person name="Wana L.O.D.C."/>
            <person name="Elisabetta G."/>
            <person name="Jeann R.D.C.B."/>
            <person name="Veronica D.S."/>
            <person name="Karla V.B.L."/>
            <person name="Roberto B."/>
            <person name="Antonella G."/>
            <person name="Anna F."/>
            <person name="Alessandro M."/>
            <person name="Pamela F."/>
            <person name="Francesca D.L."/>
            <person name="Giulia F.S."/>
            <person name="Sara T."/>
            <person name="Fabio R."/>
            <person name="Olivier J."/>
            <person name="Nicola S."/>
            <person name="Enrico T."/>
        </authorList>
    </citation>
    <scope>NUCLEOTIDE SEQUENCE</scope>
    <source>
        <strain evidence="2">FI-07156</strain>
    </source>
</reference>
<feature type="transmembrane region" description="Helical" evidence="1">
    <location>
        <begin position="16"/>
        <end position="37"/>
    </location>
</feature>
<gene>
    <name evidence="3" type="ORF">AWB90_03095</name>
    <name evidence="2" type="ORF">AWB91_06790</name>
</gene>
<evidence type="ECO:0000313" key="2">
    <source>
        <dbReference type="EMBL" id="ORW33855.1"/>
    </source>
</evidence>
<dbReference type="PANTHER" id="PTHR37330:SF1">
    <property type="entry name" value="CONSERVED TRANSMEMBRANE PROTEIN-RELATED"/>
    <property type="match status" value="1"/>
</dbReference>
<feature type="transmembrane region" description="Helical" evidence="1">
    <location>
        <begin position="201"/>
        <end position="225"/>
    </location>
</feature>
<dbReference type="OrthoDB" id="8438075at2"/>
<protein>
    <recommendedName>
        <fullName evidence="6">DUF4436 domain-containing protein</fullName>
    </recommendedName>
</protein>
<dbReference type="EMBL" id="LQPK01000002">
    <property type="protein sequence ID" value="ORW33855.1"/>
    <property type="molecule type" value="Genomic_DNA"/>
</dbReference>
<accession>A0A1X2ALF3</accession>
<dbReference type="AlphaFoldDB" id="A0A1X2ALF3"/>
<dbReference type="Pfam" id="PF14494">
    <property type="entry name" value="DUF4436"/>
    <property type="match status" value="1"/>
</dbReference>
<dbReference type="EMBL" id="LQPN01000014">
    <property type="protein sequence ID" value="ORW52211.1"/>
    <property type="molecule type" value="Genomic_DNA"/>
</dbReference>
<evidence type="ECO:0000313" key="3">
    <source>
        <dbReference type="EMBL" id="ORW52211.1"/>
    </source>
</evidence>
<comment type="caution">
    <text evidence="3">The sequence shown here is derived from an EMBL/GenBank/DDBJ whole genome shotgun (WGS) entry which is preliminary data.</text>
</comment>
<organism evidence="3 4">
    <name type="scientific">Mycobacterium paraense</name>
    <dbReference type="NCBI Taxonomy" id="767916"/>
    <lineage>
        <taxon>Bacteria</taxon>
        <taxon>Bacillati</taxon>
        <taxon>Actinomycetota</taxon>
        <taxon>Actinomycetes</taxon>
        <taxon>Mycobacteriales</taxon>
        <taxon>Mycobacteriaceae</taxon>
        <taxon>Mycobacterium</taxon>
        <taxon>Mycobacterium simiae complex</taxon>
    </lineage>
</organism>
<dbReference type="PANTHER" id="PTHR37330">
    <property type="entry name" value="CONSERVED TRANSMEMBRANE PROTEIN-RELATED"/>
    <property type="match status" value="1"/>
</dbReference>
<dbReference type="Proteomes" id="UP000193285">
    <property type="component" value="Unassembled WGS sequence"/>
</dbReference>
<evidence type="ECO:0000313" key="4">
    <source>
        <dbReference type="Proteomes" id="UP000193285"/>
    </source>
</evidence>
<dbReference type="STRING" id="767916.AWB91_06790"/>
<keyword evidence="5" id="KW-1185">Reference proteome</keyword>
<sequence length="299" mass="32221">MSADGSAKRDRRSGRLLIIGLVVLFVATYAITVGLYARSGCGCPRQITQGQAATDGTTVTIDLQELQSVKGGLNGNVTVSPGRELLDPQTGGLTDDLTVWVHSAMTPTKRSWPKGTVPGVSPVPLTITGDPSDWPFDHYHSGPITVDLFRGASPVPQRASVTFIDRIPGWRVDIPVSGRSDIAAPISAPYRVELRRSPSTAAFAAVIVAMMIAIAAIGLSVAVLTALDRRKFQPPMTTWYAAMLFAIMPLRNALPDAPPIGSWVDVTVTLWVIVALVNAMLLYIFCWWRHLRPEPVTVA</sequence>
<reference evidence="3" key="3">
    <citation type="submission" date="2016-01" db="EMBL/GenBank/DDBJ databases">
        <authorList>
            <person name="Oliw E.H."/>
        </authorList>
    </citation>
    <scope>NUCLEOTIDE SEQUENCE</scope>
    <source>
        <strain evidence="3">IEC33</strain>
    </source>
</reference>
<dbReference type="RefSeq" id="WP_085096386.1">
    <property type="nucleotide sequence ID" value="NZ_JACKVQ010000009.1"/>
</dbReference>
<dbReference type="Proteomes" id="UP000193801">
    <property type="component" value="Unassembled WGS sequence"/>
</dbReference>
<keyword evidence="1" id="KW-1133">Transmembrane helix</keyword>
<reference evidence="4 5" key="1">
    <citation type="journal article" date="2015" name="Emerg. Microbes Infect.">
        <title>Characterization of 17 strains belonging to the Mycobacterium simiae complex and description of Mycobacterium paraense sp. nov.</title>
        <authorList>
            <person name="Fusco da Costa A.R."/>
            <person name="Fedrizzi T."/>
            <person name="Lopes M.L."/>
            <person name="Pecorari M."/>
            <person name="Oliveira da Costa W.L."/>
            <person name="Giacobazzi E."/>
            <person name="da Costa Bahia J.R."/>
            <person name="De Sanctis V."/>
            <person name="Batista Lima K.V."/>
            <person name="Bertorelli R."/>
            <person name="Grottola A."/>
            <person name="Fabio A."/>
            <person name="Mariottini A."/>
            <person name="Ferretti P."/>
            <person name="Di Leva F."/>
            <person name="Fregni Serpini G."/>
            <person name="Tagliazucchi S."/>
            <person name="Rumpianesi F."/>
            <person name="Jousson O."/>
            <person name="Segata N."/>
            <person name="Tortoli E."/>
        </authorList>
    </citation>
    <scope>NUCLEOTIDE SEQUENCE [LARGE SCALE GENOMIC DNA]</scope>
    <source>
        <strain evidence="2 5">FI-07156</strain>
        <strain evidence="3 4">IEC33</strain>
    </source>
</reference>
<keyword evidence="1" id="KW-0472">Membrane</keyword>
<keyword evidence="1" id="KW-0812">Transmembrane</keyword>
<name>A0A1X2ALF3_9MYCO</name>
<feature type="transmembrane region" description="Helical" evidence="1">
    <location>
        <begin position="266"/>
        <end position="288"/>
    </location>
</feature>